<evidence type="ECO:0000313" key="2">
    <source>
        <dbReference type="EMBL" id="KAG7417256.1"/>
    </source>
</evidence>
<accession>A0A8J5NZF4</accession>
<reference evidence="2" key="1">
    <citation type="submission" date="2021-04" db="EMBL/GenBank/DDBJ databases">
        <title>First draft genome resource for Brassicaceae pathogens Fusarium oxysporum f. sp. raphani and Fusarium oxysporum f. sp. rapae.</title>
        <authorList>
            <person name="Asai S."/>
        </authorList>
    </citation>
    <scope>NUCLEOTIDE SEQUENCE</scope>
    <source>
        <strain evidence="2">Tf1208</strain>
    </source>
</reference>
<proteinExistence type="predicted"/>
<evidence type="ECO:0000313" key="3">
    <source>
        <dbReference type="Proteomes" id="UP000694050"/>
    </source>
</evidence>
<dbReference type="Proteomes" id="UP000694050">
    <property type="component" value="Unassembled WGS sequence"/>
</dbReference>
<dbReference type="InterPro" id="IPR003615">
    <property type="entry name" value="HNH_nuc"/>
</dbReference>
<protein>
    <recommendedName>
        <fullName evidence="1">HNH nuclease domain-containing protein</fullName>
    </recommendedName>
</protein>
<dbReference type="EMBL" id="JAELUQ010000003">
    <property type="protein sequence ID" value="KAG7417256.1"/>
    <property type="molecule type" value="Genomic_DNA"/>
</dbReference>
<comment type="caution">
    <text evidence="2">The sequence shown here is derived from an EMBL/GenBank/DDBJ whole genome shotgun (WGS) entry which is preliminary data.</text>
</comment>
<gene>
    <name evidence="2" type="ORF">Forpe1208_v004221</name>
</gene>
<dbReference type="Pfam" id="PF13391">
    <property type="entry name" value="HNH_2"/>
    <property type="match status" value="1"/>
</dbReference>
<evidence type="ECO:0000259" key="1">
    <source>
        <dbReference type="Pfam" id="PF13391"/>
    </source>
</evidence>
<feature type="domain" description="HNH nuclease" evidence="1">
    <location>
        <begin position="126"/>
        <end position="209"/>
    </location>
</feature>
<name>A0A8J5NZF4_FUSOX</name>
<organism evidence="2 3">
    <name type="scientific">Fusarium oxysporum f. sp. rapae</name>
    <dbReference type="NCBI Taxonomy" id="485398"/>
    <lineage>
        <taxon>Eukaryota</taxon>
        <taxon>Fungi</taxon>
        <taxon>Dikarya</taxon>
        <taxon>Ascomycota</taxon>
        <taxon>Pezizomycotina</taxon>
        <taxon>Sordariomycetes</taxon>
        <taxon>Hypocreomycetidae</taxon>
        <taxon>Hypocreales</taxon>
        <taxon>Nectriaceae</taxon>
        <taxon>Fusarium</taxon>
        <taxon>Fusarium oxysporum species complex</taxon>
    </lineage>
</organism>
<dbReference type="AlphaFoldDB" id="A0A8J5NZF4"/>
<sequence>MLMAPIRHFRPGQVFSVQPLEHNGVTYHPASSLELKRNLDGIAQFCEHYLIQHCEGSIIDPIPAQSSPQVTKSSAIPGSSVSECQSDDGFPWNWDMPMFWTNLKLNDHFHDLVEEAKSLERDGNSCVVLDTANPMVSHTIPYAWNDTKKHNNTTGDIKFRGPGLLSVNLLGGSCYVCNPHELGGTDRVWNMICLHPDLHKLWARGYCGFKYIFTETSNENESKVMLQFRWMSQTKKRLGQEIDISGTSPGSDWRQLIDELNLFHDQGTPPPVSCEGAFRHFTRSGKPLPSEYLIHINMQTDETKRFKES</sequence>